<evidence type="ECO:0000313" key="8">
    <source>
        <dbReference type="Proteomes" id="UP000553888"/>
    </source>
</evidence>
<dbReference type="GO" id="GO:0016020">
    <property type="term" value="C:membrane"/>
    <property type="evidence" value="ECO:0007669"/>
    <property type="project" value="UniProtKB-SubCell"/>
</dbReference>
<keyword evidence="2 6" id="KW-0812">Transmembrane</keyword>
<feature type="transmembrane region" description="Helical" evidence="6">
    <location>
        <begin position="122"/>
        <end position="142"/>
    </location>
</feature>
<evidence type="ECO:0000313" key="7">
    <source>
        <dbReference type="EMBL" id="NYG99815.1"/>
    </source>
</evidence>
<comment type="subcellular location">
    <subcellularLocation>
        <location evidence="1">Membrane</location>
        <topology evidence="1">Multi-pass membrane protein</topology>
    </subcellularLocation>
</comment>
<dbReference type="InterPro" id="IPR008521">
    <property type="entry name" value="Mg_trans_NIPA"/>
</dbReference>
<dbReference type="PANTHER" id="PTHR40761">
    <property type="entry name" value="CONSERVED INTEGRAL MEMBRANE ALANINE VALINE AND LEUCINE RICH PROTEIN-RELATED"/>
    <property type="match status" value="1"/>
</dbReference>
<feature type="transmembrane region" description="Helical" evidence="6">
    <location>
        <begin position="63"/>
        <end position="82"/>
    </location>
</feature>
<proteinExistence type="predicted"/>
<dbReference type="GO" id="GO:0015095">
    <property type="term" value="F:magnesium ion transmembrane transporter activity"/>
    <property type="evidence" value="ECO:0007669"/>
    <property type="project" value="InterPro"/>
</dbReference>
<keyword evidence="4 6" id="KW-0472">Membrane</keyword>
<dbReference type="PANTHER" id="PTHR40761:SF1">
    <property type="entry name" value="CONSERVED INTEGRAL MEMBRANE ALANINE VALINE AND LEUCINE RICH PROTEIN-RELATED"/>
    <property type="match status" value="1"/>
</dbReference>
<feature type="transmembrane region" description="Helical" evidence="6">
    <location>
        <begin position="154"/>
        <end position="175"/>
    </location>
</feature>
<dbReference type="NCBIfam" id="NF038012">
    <property type="entry name" value="DMT_1"/>
    <property type="match status" value="1"/>
</dbReference>
<feature type="compositionally biased region" description="Low complexity" evidence="5">
    <location>
        <begin position="341"/>
        <end position="350"/>
    </location>
</feature>
<feature type="compositionally biased region" description="Basic and acidic residues" evidence="5">
    <location>
        <begin position="351"/>
        <end position="369"/>
    </location>
</feature>
<feature type="transmembrane region" description="Helical" evidence="6">
    <location>
        <begin position="182"/>
        <end position="201"/>
    </location>
</feature>
<reference evidence="7 8" key="1">
    <citation type="submission" date="2020-07" db="EMBL/GenBank/DDBJ databases">
        <title>Sequencing the genomes of 1000 actinobacteria strains.</title>
        <authorList>
            <person name="Klenk H.-P."/>
        </authorList>
    </citation>
    <scope>NUCLEOTIDE SEQUENCE [LARGE SCALE GENOMIC DNA]</scope>
    <source>
        <strain evidence="7 8">DSM 23141</strain>
    </source>
</reference>
<keyword evidence="3 6" id="KW-1133">Transmembrane helix</keyword>
<feature type="transmembrane region" description="Helical" evidence="6">
    <location>
        <begin position="213"/>
        <end position="232"/>
    </location>
</feature>
<dbReference type="RefSeq" id="WP_179568240.1">
    <property type="nucleotide sequence ID" value="NZ_JACBZY010000001.1"/>
</dbReference>
<dbReference type="EMBL" id="JACBZY010000001">
    <property type="protein sequence ID" value="NYG99815.1"/>
    <property type="molecule type" value="Genomic_DNA"/>
</dbReference>
<gene>
    <name evidence="7" type="ORF">BJ979_002441</name>
</gene>
<comment type="caution">
    <text evidence="7">The sequence shown here is derived from an EMBL/GenBank/DDBJ whole genome shotgun (WGS) entry which is preliminary data.</text>
</comment>
<evidence type="ECO:0000256" key="5">
    <source>
        <dbReference type="SAM" id="MobiDB-lite"/>
    </source>
</evidence>
<dbReference type="Pfam" id="PF05653">
    <property type="entry name" value="Mg_trans_NIPA"/>
    <property type="match status" value="1"/>
</dbReference>
<evidence type="ECO:0000256" key="3">
    <source>
        <dbReference type="ARBA" id="ARBA00022989"/>
    </source>
</evidence>
<keyword evidence="8" id="KW-1185">Reference proteome</keyword>
<feature type="transmembrane region" description="Helical" evidence="6">
    <location>
        <begin position="271"/>
        <end position="294"/>
    </location>
</feature>
<evidence type="ECO:0000256" key="2">
    <source>
        <dbReference type="ARBA" id="ARBA00022692"/>
    </source>
</evidence>
<feature type="transmembrane region" description="Helical" evidence="6">
    <location>
        <begin position="88"/>
        <end position="110"/>
    </location>
</feature>
<feature type="transmembrane region" description="Helical" evidence="6">
    <location>
        <begin position="244"/>
        <end position="265"/>
    </location>
</feature>
<accession>A0A852YRE3</accession>
<feature type="transmembrane region" description="Helical" evidence="6">
    <location>
        <begin position="12"/>
        <end position="32"/>
    </location>
</feature>
<feature type="compositionally biased region" description="Basic and acidic residues" evidence="5">
    <location>
        <begin position="379"/>
        <end position="398"/>
    </location>
</feature>
<dbReference type="Proteomes" id="UP000553888">
    <property type="component" value="Unassembled WGS sequence"/>
</dbReference>
<organism evidence="7 8">
    <name type="scientific">Schumannella luteola</name>
    <dbReference type="NCBI Taxonomy" id="472059"/>
    <lineage>
        <taxon>Bacteria</taxon>
        <taxon>Bacillati</taxon>
        <taxon>Actinomycetota</taxon>
        <taxon>Actinomycetes</taxon>
        <taxon>Micrococcales</taxon>
        <taxon>Microbacteriaceae</taxon>
        <taxon>Schumannella</taxon>
    </lineage>
</organism>
<dbReference type="AlphaFoldDB" id="A0A852YRE3"/>
<sequence>MNDALDTLDTNGWNTLIGIVIALVGAVFLSLGTQLQHRGVSKVEASHGSGEKAGLNPGQLVRLLLRPSWLFGTILLGLAIVFQLTSLGFAPLIVVQPLGVVGLVITSILNSRISKVKLDRPTIRAIALCVIGVGAFVITAAIAAVETKINETQLLTVVIILAIVVAILATIFALLRQRLPAIFYIIAAGVLYGFVATLAKVVITRIRFGDFDWLSILSIAALIGAAALGAYFVQTAYSVGSPDLVVAGLTVVDPMVAVAIAIIVLGEAKQVGLPIIVLWIVAGAVAVFGVFQLAKHHPQTHQRDTGEIEPLPRPVEGSDRRAIDAASGPAAPSGDQRPADPDAASATAPRAETERTAEPEAVHVERRTEPGGSAAPADAHPRPRNDASPRQHPGADPR</sequence>
<evidence type="ECO:0008006" key="9">
    <source>
        <dbReference type="Google" id="ProtNLM"/>
    </source>
</evidence>
<name>A0A852YRE3_9MICO</name>
<evidence type="ECO:0000256" key="6">
    <source>
        <dbReference type="SAM" id="Phobius"/>
    </source>
</evidence>
<evidence type="ECO:0000256" key="1">
    <source>
        <dbReference type="ARBA" id="ARBA00004141"/>
    </source>
</evidence>
<feature type="region of interest" description="Disordered" evidence="5">
    <location>
        <begin position="298"/>
        <end position="398"/>
    </location>
</feature>
<protein>
    <recommendedName>
        <fullName evidence="9">Multidrug DMT transporter permease</fullName>
    </recommendedName>
</protein>
<evidence type="ECO:0000256" key="4">
    <source>
        <dbReference type="ARBA" id="ARBA00023136"/>
    </source>
</evidence>